<feature type="region of interest" description="Disordered" evidence="2">
    <location>
        <begin position="178"/>
        <end position="207"/>
    </location>
</feature>
<dbReference type="InterPro" id="IPR012677">
    <property type="entry name" value="Nucleotide-bd_a/b_plait_sf"/>
</dbReference>
<feature type="region of interest" description="Disordered" evidence="2">
    <location>
        <begin position="27"/>
        <end position="49"/>
    </location>
</feature>
<dbReference type="AlphaFoldDB" id="A0A9P0FD48"/>
<dbReference type="InterPro" id="IPR025715">
    <property type="entry name" value="FoP_C"/>
</dbReference>
<feature type="compositionally biased region" description="Basic residues" evidence="2">
    <location>
        <begin position="192"/>
        <end position="206"/>
    </location>
</feature>
<dbReference type="SUPFAM" id="SSF54928">
    <property type="entry name" value="RNA-binding domain, RBD"/>
    <property type="match status" value="1"/>
</dbReference>
<protein>
    <recommendedName>
        <fullName evidence="3">RRM domain-containing protein</fullName>
    </recommendedName>
</protein>
<gene>
    <name evidence="4" type="ORF">MELIAE_LOCUS1806</name>
</gene>
<dbReference type="PANTHER" id="PTHR19965">
    <property type="entry name" value="RNA AND EXPORT FACTOR BINDING PROTEIN"/>
    <property type="match status" value="1"/>
</dbReference>
<dbReference type="Proteomes" id="UP001154078">
    <property type="component" value="Chromosome 1"/>
</dbReference>
<dbReference type="OrthoDB" id="1049195at2759"/>
<dbReference type="InterPro" id="IPR035979">
    <property type="entry name" value="RBD_domain_sf"/>
</dbReference>
<reference evidence="4" key="1">
    <citation type="submission" date="2021-12" db="EMBL/GenBank/DDBJ databases">
        <authorList>
            <person name="King R."/>
        </authorList>
    </citation>
    <scope>NUCLEOTIDE SEQUENCE</scope>
</reference>
<dbReference type="Pfam" id="PF13865">
    <property type="entry name" value="FoP_duplication"/>
    <property type="match status" value="1"/>
</dbReference>
<evidence type="ECO:0000256" key="2">
    <source>
        <dbReference type="SAM" id="MobiDB-lite"/>
    </source>
</evidence>
<dbReference type="GO" id="GO:0005634">
    <property type="term" value="C:nucleus"/>
    <property type="evidence" value="ECO:0007669"/>
    <property type="project" value="TreeGrafter"/>
</dbReference>
<dbReference type="InterPro" id="IPR051229">
    <property type="entry name" value="ALYREF_mRNA_export"/>
</dbReference>
<dbReference type="GO" id="GO:0006406">
    <property type="term" value="P:mRNA export from nucleus"/>
    <property type="evidence" value="ECO:0007669"/>
    <property type="project" value="TreeGrafter"/>
</dbReference>
<evidence type="ECO:0000259" key="3">
    <source>
        <dbReference type="SMART" id="SM00360"/>
    </source>
</evidence>
<feature type="compositionally biased region" description="Polar residues" evidence="2">
    <location>
        <begin position="34"/>
        <end position="44"/>
    </location>
</feature>
<keyword evidence="1" id="KW-0694">RNA-binding</keyword>
<evidence type="ECO:0000256" key="1">
    <source>
        <dbReference type="ARBA" id="ARBA00022884"/>
    </source>
</evidence>
<dbReference type="Gene3D" id="3.30.70.330">
    <property type="match status" value="1"/>
</dbReference>
<sequence>MEMSLNEIIKSTKMGSKKRVVKNRVVGGKAASRNKGNTNRTSTGRIAKKPKASSISSVKLLRGFEQQLQQQQHKNEPVKLIISNLHADVSDLDMQELFSEFGNLLSAHVHYNKTGKSLGTADVVFQRQGDAVKGMKRYNGVPLDGYKMNIQMASSNLPTTARPPQIKQRLGEKKVVKKAVNKKKPSQGNMRRQSKGKTNVRVKKEPKKVFTREDLDAELDAYNTTRN</sequence>
<evidence type="ECO:0000313" key="4">
    <source>
        <dbReference type="EMBL" id="CAH0547917.1"/>
    </source>
</evidence>
<name>A0A9P0FD48_BRAAE</name>
<dbReference type="EMBL" id="OV121132">
    <property type="protein sequence ID" value="CAH0547917.1"/>
    <property type="molecule type" value="Genomic_DNA"/>
</dbReference>
<dbReference type="PANTHER" id="PTHR19965:SF35">
    <property type="entry name" value="RNA ANNEALING PROTEIN YRA1"/>
    <property type="match status" value="1"/>
</dbReference>
<accession>A0A9P0FD48</accession>
<dbReference type="Pfam" id="PF00076">
    <property type="entry name" value="RRM_1"/>
    <property type="match status" value="1"/>
</dbReference>
<keyword evidence="5" id="KW-1185">Reference proteome</keyword>
<organism evidence="4 5">
    <name type="scientific">Brassicogethes aeneus</name>
    <name type="common">Rape pollen beetle</name>
    <name type="synonym">Meligethes aeneus</name>
    <dbReference type="NCBI Taxonomy" id="1431903"/>
    <lineage>
        <taxon>Eukaryota</taxon>
        <taxon>Metazoa</taxon>
        <taxon>Ecdysozoa</taxon>
        <taxon>Arthropoda</taxon>
        <taxon>Hexapoda</taxon>
        <taxon>Insecta</taxon>
        <taxon>Pterygota</taxon>
        <taxon>Neoptera</taxon>
        <taxon>Endopterygota</taxon>
        <taxon>Coleoptera</taxon>
        <taxon>Polyphaga</taxon>
        <taxon>Cucujiformia</taxon>
        <taxon>Nitidulidae</taxon>
        <taxon>Meligethinae</taxon>
        <taxon>Brassicogethes</taxon>
    </lineage>
</organism>
<dbReference type="GO" id="GO:0003729">
    <property type="term" value="F:mRNA binding"/>
    <property type="evidence" value="ECO:0007669"/>
    <property type="project" value="TreeGrafter"/>
</dbReference>
<dbReference type="InterPro" id="IPR000504">
    <property type="entry name" value="RRM_dom"/>
</dbReference>
<dbReference type="SMART" id="SM00360">
    <property type="entry name" value="RRM"/>
    <property type="match status" value="1"/>
</dbReference>
<evidence type="ECO:0000313" key="5">
    <source>
        <dbReference type="Proteomes" id="UP001154078"/>
    </source>
</evidence>
<feature type="domain" description="RRM" evidence="3">
    <location>
        <begin position="79"/>
        <end position="151"/>
    </location>
</feature>
<proteinExistence type="predicted"/>